<evidence type="ECO:0000256" key="4">
    <source>
        <dbReference type="ARBA" id="ARBA00022842"/>
    </source>
</evidence>
<keyword evidence="9" id="KW-0999">Mitochondrion inner membrane</keyword>
<protein>
    <recommendedName>
        <fullName evidence="9">Magnesium transporter</fullName>
    </recommendedName>
</protein>
<comment type="subcellular location">
    <subcellularLocation>
        <location evidence="1">Membrane</location>
        <topology evidence="1">Multi-pass membrane protein</topology>
    </subcellularLocation>
    <subcellularLocation>
        <location evidence="9">Mitochondrion inner membrane</location>
        <topology evidence="9">Multi-pass membrane protein</topology>
    </subcellularLocation>
</comment>
<keyword evidence="3 9" id="KW-0812">Transmembrane</keyword>
<keyword evidence="2 9" id="KW-0813">Transport</keyword>
<evidence type="ECO:0000256" key="8">
    <source>
        <dbReference type="ARBA" id="ARBA00023136"/>
    </source>
</evidence>
<comment type="similarity">
    <text evidence="9">Belongs to the CorA metal ion transporter (MIT) (TC 1.A.35) family.</text>
</comment>
<accession>A0A9K3KUY8</accession>
<dbReference type="GO" id="GO:0015095">
    <property type="term" value="F:magnesium ion transmembrane transporter activity"/>
    <property type="evidence" value="ECO:0007669"/>
    <property type="project" value="TreeGrafter"/>
</dbReference>
<feature type="transmembrane region" description="Helical" evidence="9">
    <location>
        <begin position="440"/>
        <end position="459"/>
    </location>
</feature>
<evidence type="ECO:0000313" key="12">
    <source>
        <dbReference type="Proteomes" id="UP000693970"/>
    </source>
</evidence>
<keyword evidence="7 9" id="KW-0406">Ion transport</keyword>
<keyword evidence="12" id="KW-1185">Reference proteome</keyword>
<dbReference type="CDD" id="cd12823">
    <property type="entry name" value="Mrs2_Mfm1p-like"/>
    <property type="match status" value="1"/>
</dbReference>
<comment type="caution">
    <text evidence="11">The sequence shown here is derived from an EMBL/GenBank/DDBJ whole genome shotgun (WGS) entry which is preliminary data.</text>
</comment>
<feature type="compositionally biased region" description="Basic and acidic residues" evidence="10">
    <location>
        <begin position="220"/>
        <end position="238"/>
    </location>
</feature>
<dbReference type="Proteomes" id="UP000693970">
    <property type="component" value="Unassembled WGS sequence"/>
</dbReference>
<sequence length="564" mass="64765">MSLPCRIGLSVTRPSKLTVSFMTVFRYKLPPNYPSRGCVRLSWQRQSFIFSFYSTQSSSLPKEEAFRVTKISTTTGDLETVSLTPSEILHQTSILPRDLVSLALTTNRERQSRRMKTGRPSILRSNLLMESSMRQPPAAILPRKDCILLSFGSIRAVADRKFVYIFDTHKLVSQSFADQLSQLYHQRAVINNVRDEHCQQQRVLEEEENNRNDTACTKPHKVDLPIKDKTNDGRDPHMLPRNAHYNYHENDEPPELLFLEAVLADTVESSTRRIRIFEPIVDDVLNQIANDDDFSNVVLHQMAPLKDQLQSFDMFVTQAYECLTRLLNDDNEMLKLLLTEQEEARQKNTVVDFERHQHVELLLGVYAQQFRAVQHEANFLLSRIKSKQEFIELELDLYRNRLIRMNVDLAILGVSVGTTTAMAGWFGMNLVNGLESSPTAFAFVTAFSSVSAFCVALYFSRRVSGRAIQQRAKERIDKIRTMTHALSDMTALDHTVKKIVMSGQRMNREEFKRELCLARHSRHISDAEVDLLFEVLNSQDDGFLDHDDFSDQNEEDVMSGCSSR</sequence>
<organism evidence="11 12">
    <name type="scientific">Nitzschia inconspicua</name>
    <dbReference type="NCBI Taxonomy" id="303405"/>
    <lineage>
        <taxon>Eukaryota</taxon>
        <taxon>Sar</taxon>
        <taxon>Stramenopiles</taxon>
        <taxon>Ochrophyta</taxon>
        <taxon>Bacillariophyta</taxon>
        <taxon>Bacillariophyceae</taxon>
        <taxon>Bacillariophycidae</taxon>
        <taxon>Bacillariales</taxon>
        <taxon>Bacillariaceae</taxon>
        <taxon>Nitzschia</taxon>
    </lineage>
</organism>
<dbReference type="InterPro" id="IPR039204">
    <property type="entry name" value="MRS2-like"/>
</dbReference>
<dbReference type="Pfam" id="PF22099">
    <property type="entry name" value="MRS2-like"/>
    <property type="match status" value="1"/>
</dbReference>
<keyword evidence="9" id="KW-0496">Mitochondrion</keyword>
<keyword evidence="8 9" id="KW-0472">Membrane</keyword>
<evidence type="ECO:0000256" key="6">
    <source>
        <dbReference type="ARBA" id="ARBA00022989"/>
    </source>
</evidence>
<evidence type="ECO:0000313" key="11">
    <source>
        <dbReference type="EMBL" id="KAG7349695.1"/>
    </source>
</evidence>
<evidence type="ECO:0000256" key="3">
    <source>
        <dbReference type="ARBA" id="ARBA00022692"/>
    </source>
</evidence>
<evidence type="ECO:0000256" key="10">
    <source>
        <dbReference type="SAM" id="MobiDB-lite"/>
    </source>
</evidence>
<keyword evidence="4 9" id="KW-0460">Magnesium</keyword>
<keyword evidence="5" id="KW-0809">Transit peptide</keyword>
<gene>
    <name evidence="11" type="ORF">IV203_012292</name>
</gene>
<dbReference type="AlphaFoldDB" id="A0A9K3KUY8"/>
<name>A0A9K3KUY8_9STRA</name>
<keyword evidence="6 9" id="KW-1133">Transmembrane helix</keyword>
<dbReference type="PANTHER" id="PTHR13890">
    <property type="entry name" value="RNA SPLICING PROTEIN MRS2, MITOCHONDRIAL"/>
    <property type="match status" value="1"/>
</dbReference>
<feature type="transmembrane region" description="Helical" evidence="9">
    <location>
        <begin position="409"/>
        <end position="428"/>
    </location>
</feature>
<reference evidence="11" key="2">
    <citation type="submission" date="2021-04" db="EMBL/GenBank/DDBJ databases">
        <authorList>
            <person name="Podell S."/>
        </authorList>
    </citation>
    <scope>NUCLEOTIDE SEQUENCE</scope>
    <source>
        <strain evidence="11">Hildebrandi</strain>
    </source>
</reference>
<evidence type="ECO:0000256" key="9">
    <source>
        <dbReference type="RuleBase" id="RU366042"/>
    </source>
</evidence>
<dbReference type="OrthoDB" id="10251508at2759"/>
<evidence type="ECO:0000256" key="1">
    <source>
        <dbReference type="ARBA" id="ARBA00004141"/>
    </source>
</evidence>
<feature type="region of interest" description="Disordered" evidence="10">
    <location>
        <begin position="205"/>
        <end position="238"/>
    </location>
</feature>
<evidence type="ECO:0000256" key="5">
    <source>
        <dbReference type="ARBA" id="ARBA00022946"/>
    </source>
</evidence>
<reference evidence="11" key="1">
    <citation type="journal article" date="2021" name="Sci. Rep.">
        <title>Diploid genomic architecture of Nitzschia inconspicua, an elite biomass production diatom.</title>
        <authorList>
            <person name="Oliver A."/>
            <person name="Podell S."/>
            <person name="Pinowska A."/>
            <person name="Traller J.C."/>
            <person name="Smith S.R."/>
            <person name="McClure R."/>
            <person name="Beliaev A."/>
            <person name="Bohutskyi P."/>
            <person name="Hill E.A."/>
            <person name="Rabines A."/>
            <person name="Zheng H."/>
            <person name="Allen L.Z."/>
            <person name="Kuo A."/>
            <person name="Grigoriev I.V."/>
            <person name="Allen A.E."/>
            <person name="Hazlebeck D."/>
            <person name="Allen E.E."/>
        </authorList>
    </citation>
    <scope>NUCLEOTIDE SEQUENCE</scope>
    <source>
        <strain evidence="11">Hildebrandi</strain>
    </source>
</reference>
<dbReference type="EMBL" id="JAGRRH010000019">
    <property type="protein sequence ID" value="KAG7349695.1"/>
    <property type="molecule type" value="Genomic_DNA"/>
</dbReference>
<dbReference type="GO" id="GO:0005743">
    <property type="term" value="C:mitochondrial inner membrane"/>
    <property type="evidence" value="ECO:0007669"/>
    <property type="project" value="UniProtKB-SubCell"/>
</dbReference>
<evidence type="ECO:0000256" key="7">
    <source>
        <dbReference type="ARBA" id="ARBA00023065"/>
    </source>
</evidence>
<proteinExistence type="inferred from homology"/>
<evidence type="ECO:0000256" key="2">
    <source>
        <dbReference type="ARBA" id="ARBA00022448"/>
    </source>
</evidence>
<dbReference type="PANTHER" id="PTHR13890:SF0">
    <property type="entry name" value="MAGNESIUM TRANSPORTER MRS2 HOMOLOG, MITOCHONDRIAL"/>
    <property type="match status" value="1"/>
</dbReference>